<protein>
    <recommendedName>
        <fullName evidence="5">Mid2 domain-containing protein</fullName>
    </recommendedName>
</protein>
<keyword evidence="2" id="KW-1133">Transmembrane helix</keyword>
<reference evidence="3 4" key="1">
    <citation type="submission" date="2019-04" db="EMBL/GenBank/DDBJ databases">
        <authorList>
            <consortium name="DOE Joint Genome Institute"/>
            <person name="Mondo S."/>
            <person name="Kjaerbolling I."/>
            <person name="Vesth T."/>
            <person name="Frisvad J.C."/>
            <person name="Nybo J.L."/>
            <person name="Theobald S."/>
            <person name="Kildgaard S."/>
            <person name="Isbrandt T."/>
            <person name="Kuo A."/>
            <person name="Sato A."/>
            <person name="Lyhne E.K."/>
            <person name="Kogle M.E."/>
            <person name="Wiebenga A."/>
            <person name="Kun R.S."/>
            <person name="Lubbers R.J."/>
            <person name="Makela M.R."/>
            <person name="Barry K."/>
            <person name="Chovatia M."/>
            <person name="Clum A."/>
            <person name="Daum C."/>
            <person name="Haridas S."/>
            <person name="He G."/>
            <person name="LaButti K."/>
            <person name="Lipzen A."/>
            <person name="Riley R."/>
            <person name="Salamov A."/>
            <person name="Simmons B.A."/>
            <person name="Magnuson J.K."/>
            <person name="Henrissat B."/>
            <person name="Mortensen U.H."/>
            <person name="Larsen T.O."/>
            <person name="Devries R.P."/>
            <person name="Grigoriev I.V."/>
            <person name="Machida M."/>
            <person name="Baker S.E."/>
            <person name="Andersen M.R."/>
            <person name="Cantor M.N."/>
            <person name="Hua S.X."/>
        </authorList>
    </citation>
    <scope>NUCLEOTIDE SEQUENCE [LARGE SCALE GENOMIC DNA]</scope>
    <source>
        <strain evidence="3 4">CBS 117616</strain>
    </source>
</reference>
<evidence type="ECO:0008006" key="5">
    <source>
        <dbReference type="Google" id="ProtNLM"/>
    </source>
</evidence>
<evidence type="ECO:0000256" key="2">
    <source>
        <dbReference type="SAM" id="Phobius"/>
    </source>
</evidence>
<evidence type="ECO:0000313" key="4">
    <source>
        <dbReference type="Proteomes" id="UP000325395"/>
    </source>
</evidence>
<accession>A0ABQ6X050</accession>
<feature type="region of interest" description="Disordered" evidence="1">
    <location>
        <begin position="211"/>
        <end position="243"/>
    </location>
</feature>
<dbReference type="Proteomes" id="UP000325395">
    <property type="component" value="Unassembled WGS sequence"/>
</dbReference>
<name>A0ABQ6X050_9EURO</name>
<feature type="transmembrane region" description="Helical" evidence="2">
    <location>
        <begin position="178"/>
        <end position="199"/>
    </location>
</feature>
<keyword evidence="4" id="KW-1185">Reference proteome</keyword>
<proteinExistence type="predicted"/>
<keyword evidence="2" id="KW-0472">Membrane</keyword>
<feature type="region of interest" description="Disordered" evidence="1">
    <location>
        <begin position="140"/>
        <end position="171"/>
    </location>
</feature>
<gene>
    <name evidence="3" type="ORF">BDV36DRAFT_291177</name>
</gene>
<dbReference type="EMBL" id="ML735693">
    <property type="protein sequence ID" value="KAE8422678.1"/>
    <property type="molecule type" value="Genomic_DNA"/>
</dbReference>
<evidence type="ECO:0000256" key="1">
    <source>
        <dbReference type="SAM" id="MobiDB-lite"/>
    </source>
</evidence>
<sequence length="243" mass="25284">MVNCTWPEGIIADIDLVPCGTLNGTHPVLPCCARGDTCLTDNICGYSHSTQGGSGYYTAACTANSTSFDDTKNKSIYVNRCGDTSIPDIVYDSGDDIWKCCGGTFEKRDCQSPSSEDSFHAASQNDLIAYWSAGSSAAIPSSPLTPTPSGSSSGSTTVTAESHLSDDGSSSLSTGAKAGIGIGAAVGGILLITGAFFLIRRRRQKHQVMPVTEGPLLSQSPVASPPPQELSATHKRLSAQELE</sequence>
<feature type="compositionally biased region" description="Low complexity" evidence="1">
    <location>
        <begin position="140"/>
        <end position="157"/>
    </location>
</feature>
<keyword evidence="2" id="KW-0812">Transmembrane</keyword>
<evidence type="ECO:0000313" key="3">
    <source>
        <dbReference type="EMBL" id="KAE8422678.1"/>
    </source>
</evidence>
<organism evidence="3 4">
    <name type="scientific">Aspergillus pseudocaelatus</name>
    <dbReference type="NCBI Taxonomy" id="1825620"/>
    <lineage>
        <taxon>Eukaryota</taxon>
        <taxon>Fungi</taxon>
        <taxon>Dikarya</taxon>
        <taxon>Ascomycota</taxon>
        <taxon>Pezizomycotina</taxon>
        <taxon>Eurotiomycetes</taxon>
        <taxon>Eurotiomycetidae</taxon>
        <taxon>Eurotiales</taxon>
        <taxon>Aspergillaceae</taxon>
        <taxon>Aspergillus</taxon>
        <taxon>Aspergillus subgen. Circumdati</taxon>
    </lineage>
</organism>